<evidence type="ECO:0000256" key="1">
    <source>
        <dbReference type="SAM" id="Phobius"/>
    </source>
</evidence>
<dbReference type="EMBL" id="MHQO01000007">
    <property type="protein sequence ID" value="OHA07568.1"/>
    <property type="molecule type" value="Genomic_DNA"/>
</dbReference>
<keyword evidence="1" id="KW-1133">Transmembrane helix</keyword>
<sequence>MLIYQDLSDAQKKFIRRLFSAAFLFVTVFFAAYAVYYAALAVDTWRDMKRTDAFQIAVSGEGSVFAVPDIAALSIGVRSQSKLLKDAQSDNTEKYNAVVAFLKSNGVEEKDIKTSYYNVNPQYQYDNRPCPLGFLPCPPRDPPVIAGYEITSTLQVKVRNLDSVGTILDGAVSSGANEVHGPSFTIDDKTTYKDEAKKIAVENARASAKKLFKNLGVRIVRVAGFSESGGYPPIYYPRTMEAFGKGGDMAAPAPSIEPGENEVRVMVNVIYEVR</sequence>
<comment type="caution">
    <text evidence="2">The sequence shown here is derived from an EMBL/GenBank/DDBJ whole genome shotgun (WGS) entry which is preliminary data.</text>
</comment>
<protein>
    <recommendedName>
        <fullName evidence="4">SIMPL domain-containing protein</fullName>
    </recommendedName>
</protein>
<reference evidence="2 3" key="1">
    <citation type="journal article" date="2016" name="Nat. Commun.">
        <title>Thousands of microbial genomes shed light on interconnected biogeochemical processes in an aquifer system.</title>
        <authorList>
            <person name="Anantharaman K."/>
            <person name="Brown C.T."/>
            <person name="Hug L.A."/>
            <person name="Sharon I."/>
            <person name="Castelle C.J."/>
            <person name="Probst A.J."/>
            <person name="Thomas B.C."/>
            <person name="Singh A."/>
            <person name="Wilkins M.J."/>
            <person name="Karaoz U."/>
            <person name="Brodie E.L."/>
            <person name="Williams K.H."/>
            <person name="Hubbard S.S."/>
            <person name="Banfield J.F."/>
        </authorList>
    </citation>
    <scope>NUCLEOTIDE SEQUENCE [LARGE SCALE GENOMIC DNA]</scope>
</reference>
<proteinExistence type="predicted"/>
<dbReference type="InterPro" id="IPR007497">
    <property type="entry name" value="SIMPL/DUF541"/>
</dbReference>
<dbReference type="Pfam" id="PF04402">
    <property type="entry name" value="SIMPL"/>
    <property type="match status" value="1"/>
</dbReference>
<dbReference type="Proteomes" id="UP000177982">
    <property type="component" value="Unassembled WGS sequence"/>
</dbReference>
<dbReference type="Gene3D" id="3.30.70.2970">
    <property type="entry name" value="Protein of unknown function (DUF541), domain 2"/>
    <property type="match status" value="1"/>
</dbReference>
<dbReference type="InterPro" id="IPR052022">
    <property type="entry name" value="26kDa_periplasmic_antigen"/>
</dbReference>
<keyword evidence="1" id="KW-0472">Membrane</keyword>
<evidence type="ECO:0000313" key="3">
    <source>
        <dbReference type="Proteomes" id="UP000177982"/>
    </source>
</evidence>
<keyword evidence="1" id="KW-0812">Transmembrane</keyword>
<feature type="transmembrane region" description="Helical" evidence="1">
    <location>
        <begin position="21"/>
        <end position="40"/>
    </location>
</feature>
<dbReference type="AlphaFoldDB" id="A0A1G2L7E1"/>
<evidence type="ECO:0000313" key="2">
    <source>
        <dbReference type="EMBL" id="OHA07568.1"/>
    </source>
</evidence>
<gene>
    <name evidence="2" type="ORF">A2934_01575</name>
</gene>
<name>A0A1G2L7E1_9BACT</name>
<accession>A0A1G2L7E1</accession>
<evidence type="ECO:0008006" key="4">
    <source>
        <dbReference type="Google" id="ProtNLM"/>
    </source>
</evidence>
<dbReference type="PANTHER" id="PTHR34387:SF1">
    <property type="entry name" value="PERIPLASMIC IMMUNOGENIC PROTEIN"/>
    <property type="match status" value="1"/>
</dbReference>
<dbReference type="Gene3D" id="3.30.110.170">
    <property type="entry name" value="Protein of unknown function (DUF541), domain 1"/>
    <property type="match status" value="1"/>
</dbReference>
<dbReference type="PANTHER" id="PTHR34387">
    <property type="entry name" value="SLR1258 PROTEIN"/>
    <property type="match status" value="1"/>
</dbReference>
<organism evidence="2 3">
    <name type="scientific">Candidatus Sungbacteria bacterium RIFCSPLOWO2_01_FULL_47_10</name>
    <dbReference type="NCBI Taxonomy" id="1802276"/>
    <lineage>
        <taxon>Bacteria</taxon>
        <taxon>Candidatus Sungiibacteriota</taxon>
    </lineage>
</organism>
<dbReference type="GO" id="GO:0006974">
    <property type="term" value="P:DNA damage response"/>
    <property type="evidence" value="ECO:0007669"/>
    <property type="project" value="TreeGrafter"/>
</dbReference>